<dbReference type="Proteomes" id="UP000078543">
    <property type="component" value="Unassembled WGS sequence"/>
</dbReference>
<dbReference type="STRING" id="1437059.A6A05_10155"/>
<keyword evidence="3" id="KW-1185">Reference proteome</keyword>
<evidence type="ECO:0000313" key="2">
    <source>
        <dbReference type="EMBL" id="OAN52917.1"/>
    </source>
</evidence>
<reference evidence="2 3" key="1">
    <citation type="submission" date="2016-04" db="EMBL/GenBank/DDBJ databases">
        <title>Draft genome sequence of freshwater magnetotactic bacteria Magnetospirillum marisnigri SP-1 and Magnetospirillum moscoviense BB-1.</title>
        <authorList>
            <person name="Koziaeva V."/>
            <person name="Dziuba M.V."/>
            <person name="Ivanov T.M."/>
            <person name="Kuznetsov B."/>
            <person name="Grouzdev D.S."/>
        </authorList>
    </citation>
    <scope>NUCLEOTIDE SEQUENCE [LARGE SCALE GENOMIC DNA]</scope>
    <source>
        <strain evidence="2 3">BB-1</strain>
    </source>
</reference>
<sequence length="192" mass="19628">MIFVHLTNFAQAAPVGTVTRLQGAAEAGALALAEGATIPAGAILRTGPGARLEIRFIDGTMLTLGEKAEVIVDQFLFDGAAGTGTARFAVNQGAFLVATGAVAKLPERPFKVVTPIASIGVRGTKFWGGPLDNPLDVLVLDGMIRVESAAGAVDLTQPGQGTAVKAAGMAPQAPSLWSDQQVGRAFGSVSFR</sequence>
<dbReference type="Gene3D" id="2.60.120.1440">
    <property type="match status" value="1"/>
</dbReference>
<dbReference type="Pfam" id="PF04773">
    <property type="entry name" value="FecR"/>
    <property type="match status" value="1"/>
</dbReference>
<dbReference type="PANTHER" id="PTHR38731:SF1">
    <property type="entry name" value="FECR PROTEIN DOMAIN-CONTAINING PROTEIN"/>
    <property type="match status" value="1"/>
</dbReference>
<dbReference type="InterPro" id="IPR006860">
    <property type="entry name" value="FecR"/>
</dbReference>
<proteinExistence type="predicted"/>
<dbReference type="EMBL" id="LWQU01000127">
    <property type="protein sequence ID" value="OAN52917.1"/>
    <property type="molecule type" value="Genomic_DNA"/>
</dbReference>
<protein>
    <recommendedName>
        <fullName evidence="1">FecR protein domain-containing protein</fullName>
    </recommendedName>
</protein>
<comment type="caution">
    <text evidence="2">The sequence shown here is derived from an EMBL/GenBank/DDBJ whole genome shotgun (WGS) entry which is preliminary data.</text>
</comment>
<accession>A0A178MSR8</accession>
<evidence type="ECO:0000259" key="1">
    <source>
        <dbReference type="Pfam" id="PF04773"/>
    </source>
</evidence>
<organism evidence="2 3">
    <name type="scientific">Magnetospirillum moscoviense</name>
    <dbReference type="NCBI Taxonomy" id="1437059"/>
    <lineage>
        <taxon>Bacteria</taxon>
        <taxon>Pseudomonadati</taxon>
        <taxon>Pseudomonadota</taxon>
        <taxon>Alphaproteobacteria</taxon>
        <taxon>Rhodospirillales</taxon>
        <taxon>Rhodospirillaceae</taxon>
        <taxon>Magnetospirillum</taxon>
    </lineage>
</organism>
<evidence type="ECO:0000313" key="3">
    <source>
        <dbReference type="Proteomes" id="UP000078543"/>
    </source>
</evidence>
<name>A0A178MSR8_9PROT</name>
<feature type="domain" description="FecR protein" evidence="1">
    <location>
        <begin position="44"/>
        <end position="144"/>
    </location>
</feature>
<dbReference type="PANTHER" id="PTHR38731">
    <property type="entry name" value="LIPL45-RELATED LIPOPROTEIN-RELATED"/>
    <property type="match status" value="1"/>
</dbReference>
<gene>
    <name evidence="2" type="ORF">A6A05_10155</name>
</gene>
<dbReference type="AlphaFoldDB" id="A0A178MSR8"/>